<comment type="caution">
    <text evidence="1">The sequence shown here is derived from an EMBL/GenBank/DDBJ whole genome shotgun (WGS) entry which is preliminary data.</text>
</comment>
<reference evidence="1" key="1">
    <citation type="journal article" date="2021" name="Open Biol.">
        <title>Shared evolutionary footprints suggest mitochondrial oxidative damage underlies multiple complex I losses in fungi.</title>
        <authorList>
            <person name="Schikora-Tamarit M.A."/>
            <person name="Marcet-Houben M."/>
            <person name="Nosek J."/>
            <person name="Gabaldon T."/>
        </authorList>
    </citation>
    <scope>NUCLEOTIDE SEQUENCE</scope>
    <source>
        <strain evidence="1">NCAIM Y.01608</strain>
    </source>
</reference>
<dbReference type="AlphaFoldDB" id="A0A9P8T1L1"/>
<accession>A0A9P8T1L1</accession>
<reference evidence="1" key="2">
    <citation type="submission" date="2021-01" db="EMBL/GenBank/DDBJ databases">
        <authorList>
            <person name="Schikora-Tamarit M.A."/>
        </authorList>
    </citation>
    <scope>NUCLEOTIDE SEQUENCE</scope>
    <source>
        <strain evidence="1">NCAIM Y.01608</strain>
    </source>
</reference>
<dbReference type="Proteomes" id="UP000788993">
    <property type="component" value="Unassembled WGS sequence"/>
</dbReference>
<protein>
    <submittedName>
        <fullName evidence="1">Uncharacterized protein</fullName>
    </submittedName>
</protein>
<dbReference type="EMBL" id="JAEUBD010001266">
    <property type="protein sequence ID" value="KAH3662928.1"/>
    <property type="molecule type" value="Genomic_DNA"/>
</dbReference>
<keyword evidence="2" id="KW-1185">Reference proteome</keyword>
<evidence type="ECO:0000313" key="2">
    <source>
        <dbReference type="Proteomes" id="UP000788993"/>
    </source>
</evidence>
<sequence>MNERAQHVALSSWFAWLRASSSTSDLLTTRLASLVRVLVLQIRIVSSKPPLASSVPSSLNETDMHQLLCAKPPIPTFDECDAFVSVPMTSPYFTSYKKIVPYAPESRATANNVPPGENRTHRTVDNELEDVAFFRP</sequence>
<proteinExistence type="predicted"/>
<name>A0A9P8T1L1_9ASCO</name>
<organism evidence="1 2">
    <name type="scientific">Ogataea polymorpha</name>
    <dbReference type="NCBI Taxonomy" id="460523"/>
    <lineage>
        <taxon>Eukaryota</taxon>
        <taxon>Fungi</taxon>
        <taxon>Dikarya</taxon>
        <taxon>Ascomycota</taxon>
        <taxon>Saccharomycotina</taxon>
        <taxon>Pichiomycetes</taxon>
        <taxon>Pichiales</taxon>
        <taxon>Pichiaceae</taxon>
        <taxon>Ogataea</taxon>
    </lineage>
</organism>
<gene>
    <name evidence="1" type="ORF">OGATHE_004504</name>
</gene>
<evidence type="ECO:0000313" key="1">
    <source>
        <dbReference type="EMBL" id="KAH3662928.1"/>
    </source>
</evidence>